<keyword evidence="5" id="KW-0812">Transmembrane</keyword>
<dbReference type="PANTHER" id="PTHR42987">
    <property type="entry name" value="PEPTIDASE S49"/>
    <property type="match status" value="1"/>
</dbReference>
<dbReference type="InterPro" id="IPR029045">
    <property type="entry name" value="ClpP/crotonase-like_dom_sf"/>
</dbReference>
<keyword evidence="5" id="KW-1133">Transmembrane helix</keyword>
<dbReference type="Proteomes" id="UP000199459">
    <property type="component" value="Unassembled WGS sequence"/>
</dbReference>
<dbReference type="GO" id="GO:0008236">
    <property type="term" value="F:serine-type peptidase activity"/>
    <property type="evidence" value="ECO:0007669"/>
    <property type="project" value="UniProtKB-KW"/>
</dbReference>
<evidence type="ECO:0000256" key="5">
    <source>
        <dbReference type="SAM" id="Phobius"/>
    </source>
</evidence>
<dbReference type="InterPro" id="IPR002142">
    <property type="entry name" value="Peptidase_S49"/>
</dbReference>
<dbReference type="Pfam" id="PF01343">
    <property type="entry name" value="Peptidase_S49"/>
    <property type="match status" value="1"/>
</dbReference>
<dbReference type="Gene3D" id="6.20.330.10">
    <property type="match status" value="1"/>
</dbReference>
<sequence>MTEEEKKPVNPGWERQLIEGLAFAAVREQRRNRIWGIFFKSLTFIYLFLLLFAFTDWFDDSTARISDKHTALVELDGMIMPDTINNADNINASLRSAFKDKGTQGVILRINSPGGSPVQAGYVNDEIRRLRAVYPDIPLYAVIGDICASGGYYVASAADKIFVDKASLIGSIGVLMDGFGFAGTLEKLGIERRLLTAGEHKGFLDPFTPLDPKQREHATGLLKEIHEQFKHVVQMGRGERLKDIPEIFSGVIWTGQKSIELGLADGIGSAEYVAREIIEAEDIVNFSTRENLIDLFAKRVSTLMLGILTNSIWGFR</sequence>
<dbReference type="OrthoDB" id="9764363at2"/>
<keyword evidence="2 7" id="KW-0645">Protease</keyword>
<keyword evidence="3" id="KW-0378">Hydrolase</keyword>
<evidence type="ECO:0000256" key="4">
    <source>
        <dbReference type="ARBA" id="ARBA00022825"/>
    </source>
</evidence>
<proteinExistence type="inferred from homology"/>
<dbReference type="SUPFAM" id="SSF52096">
    <property type="entry name" value="ClpP/crotonase"/>
    <property type="match status" value="1"/>
</dbReference>
<evidence type="ECO:0000256" key="2">
    <source>
        <dbReference type="ARBA" id="ARBA00022670"/>
    </source>
</evidence>
<reference evidence="7 8" key="1">
    <citation type="submission" date="2016-10" db="EMBL/GenBank/DDBJ databases">
        <authorList>
            <person name="de Groot N.N."/>
        </authorList>
    </citation>
    <scope>NUCLEOTIDE SEQUENCE [LARGE SCALE GENOMIC DNA]</scope>
    <source>
        <strain evidence="7 8">Nm22</strain>
    </source>
</reference>
<keyword evidence="4" id="KW-0720">Serine protease</keyword>
<evidence type="ECO:0000256" key="3">
    <source>
        <dbReference type="ARBA" id="ARBA00022801"/>
    </source>
</evidence>
<dbReference type="PANTHER" id="PTHR42987:SF8">
    <property type="entry name" value="PROTEINASE"/>
    <property type="match status" value="1"/>
</dbReference>
<dbReference type="Gene3D" id="3.90.226.10">
    <property type="entry name" value="2-enoyl-CoA Hydratase, Chain A, domain 1"/>
    <property type="match status" value="1"/>
</dbReference>
<name>A0A1H8EEF7_9PROT</name>
<evidence type="ECO:0000313" key="7">
    <source>
        <dbReference type="EMBL" id="SEN17895.1"/>
    </source>
</evidence>
<dbReference type="InterPro" id="IPR047272">
    <property type="entry name" value="S49_SppA_C"/>
</dbReference>
<comment type="similarity">
    <text evidence="1">Belongs to the peptidase S49 family.</text>
</comment>
<evidence type="ECO:0000313" key="8">
    <source>
        <dbReference type="Proteomes" id="UP000199459"/>
    </source>
</evidence>
<dbReference type="AlphaFoldDB" id="A0A1H8EEF7"/>
<evidence type="ECO:0000259" key="6">
    <source>
        <dbReference type="Pfam" id="PF01343"/>
    </source>
</evidence>
<feature type="domain" description="Peptidase S49" evidence="6">
    <location>
        <begin position="137"/>
        <end position="278"/>
    </location>
</feature>
<organism evidence="7 8">
    <name type="scientific">Nitrosomonas marina</name>
    <dbReference type="NCBI Taxonomy" id="917"/>
    <lineage>
        <taxon>Bacteria</taxon>
        <taxon>Pseudomonadati</taxon>
        <taxon>Pseudomonadota</taxon>
        <taxon>Betaproteobacteria</taxon>
        <taxon>Nitrosomonadales</taxon>
        <taxon>Nitrosomonadaceae</taxon>
        <taxon>Nitrosomonas</taxon>
    </lineage>
</organism>
<dbReference type="EMBL" id="FOCP01000009">
    <property type="protein sequence ID" value="SEN17895.1"/>
    <property type="molecule type" value="Genomic_DNA"/>
</dbReference>
<feature type="transmembrane region" description="Helical" evidence="5">
    <location>
        <begin position="37"/>
        <end position="58"/>
    </location>
</feature>
<dbReference type="CDD" id="cd07023">
    <property type="entry name" value="S49_Sppa_N_C"/>
    <property type="match status" value="1"/>
</dbReference>
<keyword evidence="5" id="KW-0472">Membrane</keyword>
<evidence type="ECO:0000256" key="1">
    <source>
        <dbReference type="ARBA" id="ARBA00008683"/>
    </source>
</evidence>
<protein>
    <submittedName>
        <fullName evidence="7">Protease-4</fullName>
    </submittedName>
</protein>
<accession>A0A1H8EEF7</accession>
<gene>
    <name evidence="7" type="ORF">SAMN05216325_10976</name>
</gene>
<dbReference type="GO" id="GO:0006508">
    <property type="term" value="P:proteolysis"/>
    <property type="evidence" value="ECO:0007669"/>
    <property type="project" value="UniProtKB-KW"/>
</dbReference>
<dbReference type="RefSeq" id="WP_090631004.1">
    <property type="nucleotide sequence ID" value="NZ_FOCP01000009.1"/>
</dbReference>